<dbReference type="InterPro" id="IPR050837">
    <property type="entry name" value="ComplexI_51kDa_subunit"/>
</dbReference>
<dbReference type="AlphaFoldDB" id="A0A0C2J5G0"/>
<keyword evidence="2" id="KW-0830">Ubiquinone</keyword>
<evidence type="ECO:0000259" key="1">
    <source>
        <dbReference type="Pfam" id="PF22461"/>
    </source>
</evidence>
<dbReference type="GO" id="GO:0006120">
    <property type="term" value="P:mitochondrial electron transport, NADH to ubiquinone"/>
    <property type="evidence" value="ECO:0007669"/>
    <property type="project" value="TreeGrafter"/>
</dbReference>
<name>A0A0C2J5G0_THEKT</name>
<reference evidence="2 3" key="1">
    <citation type="journal article" date="2014" name="Genome Biol. Evol.">
        <title>The genome of the myxosporean Thelohanellus kitauei shows adaptations to nutrient acquisition within its fish host.</title>
        <authorList>
            <person name="Yang Y."/>
            <person name="Xiong J."/>
            <person name="Zhou Z."/>
            <person name="Huo F."/>
            <person name="Miao W."/>
            <person name="Ran C."/>
            <person name="Liu Y."/>
            <person name="Zhang J."/>
            <person name="Feng J."/>
            <person name="Wang M."/>
            <person name="Wang M."/>
            <person name="Wang L."/>
            <person name="Yao B."/>
        </authorList>
    </citation>
    <scope>NUCLEOTIDE SEQUENCE [LARGE SCALE GENOMIC DNA]</scope>
    <source>
        <strain evidence="2">Wuqing</strain>
    </source>
</reference>
<organism evidence="2 3">
    <name type="scientific">Thelohanellus kitauei</name>
    <name type="common">Myxosporean</name>
    <dbReference type="NCBI Taxonomy" id="669202"/>
    <lineage>
        <taxon>Eukaryota</taxon>
        <taxon>Metazoa</taxon>
        <taxon>Cnidaria</taxon>
        <taxon>Myxozoa</taxon>
        <taxon>Myxosporea</taxon>
        <taxon>Bivalvulida</taxon>
        <taxon>Platysporina</taxon>
        <taxon>Myxobolidae</taxon>
        <taxon>Thelohanellus</taxon>
    </lineage>
</organism>
<keyword evidence="3" id="KW-1185">Reference proteome</keyword>
<dbReference type="Pfam" id="PF22461">
    <property type="entry name" value="SLBB_2"/>
    <property type="match status" value="1"/>
</dbReference>
<evidence type="ECO:0000313" key="3">
    <source>
        <dbReference type="Proteomes" id="UP000031668"/>
    </source>
</evidence>
<feature type="domain" description="SLBB" evidence="1">
    <location>
        <begin position="2"/>
        <end position="35"/>
    </location>
</feature>
<dbReference type="OrthoDB" id="7194858at2759"/>
<dbReference type="SUPFAM" id="SSF142984">
    <property type="entry name" value="Nqo1 middle domain-like"/>
    <property type="match status" value="1"/>
</dbReference>
<sequence>MKLYNISGHVNSPCTVEEEMSISLKDLIEKHAGGVIGIVLFSDQVVGIISWQSYRVDPLFLCFQKSIPSIIMPSIAGTVLMDYDSLRDAGSALGTAAVIELTKQIEGHTICALGDAAAWPIQVGNLLIKGIDKTFSTYDRGTYQATNLSFRDQEYGAVK</sequence>
<gene>
    <name evidence="2" type="ORF">RF11_11851</name>
</gene>
<comment type="caution">
    <text evidence="2">The sequence shown here is derived from an EMBL/GenBank/DDBJ whole genome shotgun (WGS) entry which is preliminary data.</text>
</comment>
<dbReference type="InterPro" id="IPR037207">
    <property type="entry name" value="Nuop51_4Fe4S-bd_sf"/>
</dbReference>
<dbReference type="GO" id="GO:0005739">
    <property type="term" value="C:mitochondrion"/>
    <property type="evidence" value="ECO:0007669"/>
    <property type="project" value="GOC"/>
</dbReference>
<dbReference type="InterPro" id="IPR054765">
    <property type="entry name" value="SLBB_dom"/>
</dbReference>
<dbReference type="PANTHER" id="PTHR11780:SF10">
    <property type="entry name" value="NADH DEHYDROGENASE [UBIQUINONE] FLAVOPROTEIN 1, MITOCHONDRIAL"/>
    <property type="match status" value="1"/>
</dbReference>
<proteinExistence type="predicted"/>
<evidence type="ECO:0000313" key="2">
    <source>
        <dbReference type="EMBL" id="KII73044.1"/>
    </source>
</evidence>
<dbReference type="EMBL" id="JWZT01001021">
    <property type="protein sequence ID" value="KII73044.1"/>
    <property type="molecule type" value="Genomic_DNA"/>
</dbReference>
<accession>A0A0C2J5G0</accession>
<dbReference type="Proteomes" id="UP000031668">
    <property type="component" value="Unassembled WGS sequence"/>
</dbReference>
<dbReference type="SUPFAM" id="SSF140490">
    <property type="entry name" value="Nqo1C-terminal domain-like"/>
    <property type="match status" value="1"/>
</dbReference>
<dbReference type="Gene3D" id="3.10.20.600">
    <property type="match status" value="1"/>
</dbReference>
<protein>
    <submittedName>
        <fullName evidence="2">NADH dehydrogenase [ubiquinone] flavoprotein 1, mitochondrial</fullName>
    </submittedName>
</protein>
<dbReference type="PANTHER" id="PTHR11780">
    <property type="entry name" value="NADH-UBIQUINONE OXIDOREDUCTASE FLAVOPROTEIN 1 NDUFV1"/>
    <property type="match status" value="1"/>
</dbReference>